<keyword evidence="3" id="KW-1185">Reference proteome</keyword>
<gene>
    <name evidence="2" type="ORF">QOZ97_002339</name>
</gene>
<feature type="compositionally biased region" description="Basic and acidic residues" evidence="1">
    <location>
        <begin position="1"/>
        <end position="10"/>
    </location>
</feature>
<accession>A0ABU0NCQ9</accession>
<dbReference type="Proteomes" id="UP001238601">
    <property type="component" value="Unassembled WGS sequence"/>
</dbReference>
<evidence type="ECO:0000256" key="1">
    <source>
        <dbReference type="SAM" id="MobiDB-lite"/>
    </source>
</evidence>
<organism evidence="2 3">
    <name type="scientific">Qipengyuania citrea</name>
    <dbReference type="NCBI Taxonomy" id="225971"/>
    <lineage>
        <taxon>Bacteria</taxon>
        <taxon>Pseudomonadati</taxon>
        <taxon>Pseudomonadota</taxon>
        <taxon>Alphaproteobacteria</taxon>
        <taxon>Sphingomonadales</taxon>
        <taxon>Erythrobacteraceae</taxon>
        <taxon>Qipengyuania</taxon>
    </lineage>
</organism>
<evidence type="ECO:0000313" key="2">
    <source>
        <dbReference type="EMBL" id="MDQ0566806.1"/>
    </source>
</evidence>
<name>A0ABU0NCQ9_9SPHN</name>
<reference evidence="2 3" key="1">
    <citation type="submission" date="2023-07" db="EMBL/GenBank/DDBJ databases">
        <title>Genomic Encyclopedia of Type Strains, Phase IV (KMG-IV): sequencing the most valuable type-strain genomes for metagenomic binning, comparative biology and taxonomic classification.</title>
        <authorList>
            <person name="Goeker M."/>
        </authorList>
    </citation>
    <scope>NUCLEOTIDE SEQUENCE [LARGE SCALE GENOMIC DNA]</scope>
    <source>
        <strain evidence="2 3">DSM 14432</strain>
    </source>
</reference>
<proteinExistence type="predicted"/>
<evidence type="ECO:0000313" key="3">
    <source>
        <dbReference type="Proteomes" id="UP001238601"/>
    </source>
</evidence>
<dbReference type="EMBL" id="JAUSWK010000002">
    <property type="protein sequence ID" value="MDQ0566806.1"/>
    <property type="molecule type" value="Genomic_DNA"/>
</dbReference>
<comment type="caution">
    <text evidence="2">The sequence shown here is derived from an EMBL/GenBank/DDBJ whole genome shotgun (WGS) entry which is preliminary data.</text>
</comment>
<feature type="region of interest" description="Disordered" evidence="1">
    <location>
        <begin position="1"/>
        <end position="22"/>
    </location>
</feature>
<sequence length="58" mass="6551">MAREVCERGARPSSGTYLASENIKRETSTAKVDEAHPDMIKMSDAYMERGELLYLREG</sequence>
<protein>
    <submittedName>
        <fullName evidence="2">Uncharacterized protein</fullName>
    </submittedName>
</protein>